<name>A0A383WN38_TETOB</name>
<dbReference type="EMBL" id="FNXT01001326">
    <property type="protein sequence ID" value="SZX78604.1"/>
    <property type="molecule type" value="Genomic_DNA"/>
</dbReference>
<dbReference type="PANTHER" id="PTHR13233">
    <property type="entry name" value="MICROSPHERULE PROTEIN 1"/>
    <property type="match status" value="1"/>
</dbReference>
<evidence type="ECO:0000259" key="2">
    <source>
        <dbReference type="PROSITE" id="PS50006"/>
    </source>
</evidence>
<accession>A0A383WN38</accession>
<feature type="compositionally biased region" description="Low complexity" evidence="1">
    <location>
        <begin position="36"/>
        <end position="50"/>
    </location>
</feature>
<dbReference type="InterPro" id="IPR037912">
    <property type="entry name" value="MCRS1"/>
</dbReference>
<dbReference type="InterPro" id="IPR000253">
    <property type="entry name" value="FHA_dom"/>
</dbReference>
<feature type="domain" description="FHA" evidence="2">
    <location>
        <begin position="286"/>
        <end position="367"/>
    </location>
</feature>
<evidence type="ECO:0000313" key="3">
    <source>
        <dbReference type="EMBL" id="SZX78604.1"/>
    </source>
</evidence>
<feature type="compositionally biased region" description="Basic and acidic residues" evidence="1">
    <location>
        <begin position="23"/>
        <end position="32"/>
    </location>
</feature>
<dbReference type="STRING" id="3088.A0A383WN38"/>
<evidence type="ECO:0000256" key="1">
    <source>
        <dbReference type="SAM" id="MobiDB-lite"/>
    </source>
</evidence>
<dbReference type="GO" id="GO:0045944">
    <property type="term" value="P:positive regulation of transcription by RNA polymerase II"/>
    <property type="evidence" value="ECO:0007669"/>
    <property type="project" value="TreeGrafter"/>
</dbReference>
<dbReference type="PROSITE" id="PS50006">
    <property type="entry name" value="FHA_DOMAIN"/>
    <property type="match status" value="1"/>
</dbReference>
<protein>
    <recommendedName>
        <fullName evidence="2">FHA domain-containing protein</fullName>
    </recommendedName>
</protein>
<dbReference type="GO" id="GO:0002151">
    <property type="term" value="F:G-quadruplex RNA binding"/>
    <property type="evidence" value="ECO:0007669"/>
    <property type="project" value="InterPro"/>
</dbReference>
<dbReference type="SUPFAM" id="SSF49879">
    <property type="entry name" value="SMAD/FHA domain"/>
    <property type="match status" value="1"/>
</dbReference>
<evidence type="ECO:0000313" key="4">
    <source>
        <dbReference type="Proteomes" id="UP000256970"/>
    </source>
</evidence>
<organism evidence="3 4">
    <name type="scientific">Tetradesmus obliquus</name>
    <name type="common">Green alga</name>
    <name type="synonym">Acutodesmus obliquus</name>
    <dbReference type="NCBI Taxonomy" id="3088"/>
    <lineage>
        <taxon>Eukaryota</taxon>
        <taxon>Viridiplantae</taxon>
        <taxon>Chlorophyta</taxon>
        <taxon>core chlorophytes</taxon>
        <taxon>Chlorophyceae</taxon>
        <taxon>CS clade</taxon>
        <taxon>Sphaeropleales</taxon>
        <taxon>Scenedesmaceae</taxon>
        <taxon>Tetradesmus</taxon>
    </lineage>
</organism>
<dbReference type="GO" id="GO:0071339">
    <property type="term" value="C:MLL1 complex"/>
    <property type="evidence" value="ECO:0007669"/>
    <property type="project" value="InterPro"/>
</dbReference>
<dbReference type="PANTHER" id="PTHR13233:SF0">
    <property type="entry name" value="MICROSPHERULE PROTEIN 1"/>
    <property type="match status" value="1"/>
</dbReference>
<dbReference type="GO" id="GO:0044545">
    <property type="term" value="C:NSL complex"/>
    <property type="evidence" value="ECO:0007669"/>
    <property type="project" value="TreeGrafter"/>
</dbReference>
<dbReference type="Proteomes" id="UP000256970">
    <property type="component" value="Unassembled WGS sequence"/>
</dbReference>
<reference evidence="3 4" key="1">
    <citation type="submission" date="2016-10" db="EMBL/GenBank/DDBJ databases">
        <authorList>
            <person name="Cai Z."/>
        </authorList>
    </citation>
    <scope>NUCLEOTIDE SEQUENCE [LARGE SCALE GENOMIC DNA]</scope>
</reference>
<dbReference type="GO" id="GO:0031011">
    <property type="term" value="C:Ino80 complex"/>
    <property type="evidence" value="ECO:0007669"/>
    <property type="project" value="InterPro"/>
</dbReference>
<sequence>MATLVQDSKRPRDENTAAVDDQSDQKRAKAAEQEPAEQQQHQQQQQQLPVPVPAVADHIEASRLLPALQQLLSVYKVEYWALLEEMRAKRQAYCEAGRHSSAPSNAAAAAAAAAAAQEQAGSDAAAAAAAEGSLRQLLQSLLPVRGPAAGSGDVVFVAEHRQANQPQQQQERNTAGTSDEAAAAALQQQQYGDERCGYGSRDDPLALPSPAEVEAALLQLPPGADKGAASKQQLQAWHERFKGVAEAAAGLEQLASAATTQYMDAQGGLACLCGAGGRWVIHRSAVSLGRSSDSKGDVDVDLAKAPAPAAAAGAGSAAAAALGAAAAGGGGVRSVSRLQAQLSLGLDGVWSIRNTGRAPLAVNGRKVSRGSAAPLPHLSLLEVGGEPLLFMVNGLALQRAVARSSALVM</sequence>
<dbReference type="AlphaFoldDB" id="A0A383WN38"/>
<keyword evidence="4" id="KW-1185">Reference proteome</keyword>
<proteinExistence type="predicted"/>
<feature type="region of interest" description="Disordered" evidence="1">
    <location>
        <begin position="1"/>
        <end position="50"/>
    </location>
</feature>
<feature type="region of interest" description="Disordered" evidence="1">
    <location>
        <begin position="162"/>
        <end position="181"/>
    </location>
</feature>
<dbReference type="InterPro" id="IPR008984">
    <property type="entry name" value="SMAD_FHA_dom_sf"/>
</dbReference>
<gene>
    <name evidence="3" type="ORF">BQ4739_LOCUS18925</name>
</gene>